<sequence>MKNTAAILILIALSISLISCGGDTLPKPKSQLSLSYPAPSYKATASDCDYNFDLNKLGIVRYKDDCSAVIDYPTINGSIFLTYRKVDNNINALLNDAQKLTYEHVRKADNIIEEKYVNETQNAYGMFYDIKGDAASQSQFYITDSTNHFLTGSIYFNARPNYDSIYPAAIYLKNDIRHLMESIEWRK</sequence>
<comment type="caution">
    <text evidence="2">The sequence shown here is derived from an EMBL/GenBank/DDBJ whole genome shotgun (WGS) entry which is preliminary data.</text>
</comment>
<feature type="signal peptide" evidence="1">
    <location>
        <begin position="1"/>
        <end position="21"/>
    </location>
</feature>
<organism evidence="2 3">
    <name type="scientific">Dokdonia donghaensis DSW-1</name>
    <dbReference type="NCBI Taxonomy" id="1300343"/>
    <lineage>
        <taxon>Bacteria</taxon>
        <taxon>Pseudomonadati</taxon>
        <taxon>Bacteroidota</taxon>
        <taxon>Flavobacteriia</taxon>
        <taxon>Flavobacteriales</taxon>
        <taxon>Flavobacteriaceae</taxon>
        <taxon>Dokdonia</taxon>
    </lineage>
</organism>
<dbReference type="PATRIC" id="fig|1300343.5.peg.849"/>
<dbReference type="RefSeq" id="WP_035326713.1">
    <property type="nucleotide sequence ID" value="NZ_CP015125.1"/>
</dbReference>
<evidence type="ECO:0000313" key="3">
    <source>
        <dbReference type="Proteomes" id="UP000030140"/>
    </source>
</evidence>
<keyword evidence="3" id="KW-1185">Reference proteome</keyword>
<dbReference type="InterPro" id="IPR019850">
    <property type="entry name" value="GldD-like"/>
</dbReference>
<dbReference type="EMBL" id="JSAQ01000001">
    <property type="protein sequence ID" value="KGO07107.1"/>
    <property type="molecule type" value="Genomic_DNA"/>
</dbReference>
<dbReference type="OrthoDB" id="679501at2"/>
<dbReference type="Proteomes" id="UP000030140">
    <property type="component" value="Unassembled WGS sequence"/>
</dbReference>
<dbReference type="KEGG" id="ddo:I597_0838"/>
<gene>
    <name evidence="2" type="ORF">NV36_09830</name>
</gene>
<evidence type="ECO:0000256" key="1">
    <source>
        <dbReference type="SAM" id="SignalP"/>
    </source>
</evidence>
<name>A0A0A2GV30_9FLAO</name>
<dbReference type="NCBIfam" id="TIGR03512">
    <property type="entry name" value="GldD_lipo"/>
    <property type="match status" value="1"/>
</dbReference>
<protein>
    <submittedName>
        <fullName evidence="2">Gliding motility protein GldD</fullName>
    </submittedName>
</protein>
<dbReference type="AlphaFoldDB" id="A0A0A2GV30"/>
<keyword evidence="1" id="KW-0732">Signal</keyword>
<dbReference type="PROSITE" id="PS51257">
    <property type="entry name" value="PROKAR_LIPOPROTEIN"/>
    <property type="match status" value="1"/>
</dbReference>
<dbReference type="Pfam" id="PF25593">
    <property type="entry name" value="GldD_lipo"/>
    <property type="match status" value="1"/>
</dbReference>
<proteinExistence type="predicted"/>
<feature type="chain" id="PRO_5001987813" evidence="1">
    <location>
        <begin position="22"/>
        <end position="187"/>
    </location>
</feature>
<accession>A0A0A2GV30</accession>
<reference evidence="2 3" key="1">
    <citation type="submission" date="2014-10" db="EMBL/GenBank/DDBJ databases">
        <title>Draft genome sequence of the proteorhodopsin-containing marine bacterium Dokdonia donghaensis.</title>
        <authorList>
            <person name="Gomez-Consarnau L."/>
            <person name="Gonzalez J.M."/>
            <person name="Riedel T."/>
            <person name="Jaenicke S."/>
            <person name="Wagner-Doebler I."/>
            <person name="Fuhrman J.A."/>
        </authorList>
    </citation>
    <scope>NUCLEOTIDE SEQUENCE [LARGE SCALE GENOMIC DNA]</scope>
    <source>
        <strain evidence="2 3">DSW-1</strain>
    </source>
</reference>
<evidence type="ECO:0000313" key="2">
    <source>
        <dbReference type="EMBL" id="KGO07107.1"/>
    </source>
</evidence>